<reference evidence="2" key="1">
    <citation type="submission" date="2020-08" db="EMBL/GenBank/DDBJ databases">
        <title>Genome sequencing and assembly of the red palm weevil Rhynchophorus ferrugineus.</title>
        <authorList>
            <person name="Dias G.B."/>
            <person name="Bergman C.M."/>
            <person name="Manee M."/>
        </authorList>
    </citation>
    <scope>NUCLEOTIDE SEQUENCE</scope>
    <source>
        <strain evidence="2">AA-2017</strain>
        <tissue evidence="2">Whole larva</tissue>
    </source>
</reference>
<protein>
    <submittedName>
        <fullName evidence="2">Uncharacterized protein</fullName>
    </submittedName>
</protein>
<keyword evidence="3" id="KW-1185">Reference proteome</keyword>
<gene>
    <name evidence="2" type="ORF">GWI33_013916</name>
</gene>
<proteinExistence type="predicted"/>
<dbReference type="EMBL" id="JAACXV010013464">
    <property type="protein sequence ID" value="KAF7273364.1"/>
    <property type="molecule type" value="Genomic_DNA"/>
</dbReference>
<comment type="caution">
    <text evidence="2">The sequence shown here is derived from an EMBL/GenBank/DDBJ whole genome shotgun (WGS) entry which is preliminary data.</text>
</comment>
<dbReference type="Proteomes" id="UP000625711">
    <property type="component" value="Unassembled WGS sequence"/>
</dbReference>
<evidence type="ECO:0000313" key="2">
    <source>
        <dbReference type="EMBL" id="KAF7273364.1"/>
    </source>
</evidence>
<feature type="region of interest" description="Disordered" evidence="1">
    <location>
        <begin position="60"/>
        <end position="107"/>
    </location>
</feature>
<evidence type="ECO:0000256" key="1">
    <source>
        <dbReference type="SAM" id="MobiDB-lite"/>
    </source>
</evidence>
<sequence>MKPRTTHQPPFKNYADLSSLSIYASSGYFYDGPDVNEEVGQIGEPRPLCAEKKTYNIVAENRKDKNNGKLPGSDRGIERRVAGQKKHQPETRAQSPERRCSGKSNLSDSKHRLSIVVRLGAKGVLEDDDDTVAVPAPSLSRRIRPCSACHGPSRCNRLGFEVGGV</sequence>
<accession>A0A834I5I5</accession>
<name>A0A834I5I5_RHYFE</name>
<dbReference type="AlphaFoldDB" id="A0A834I5I5"/>
<feature type="compositionally biased region" description="Basic and acidic residues" evidence="1">
    <location>
        <begin position="75"/>
        <end position="100"/>
    </location>
</feature>
<evidence type="ECO:0000313" key="3">
    <source>
        <dbReference type="Proteomes" id="UP000625711"/>
    </source>
</evidence>
<organism evidence="2 3">
    <name type="scientific">Rhynchophorus ferrugineus</name>
    <name type="common">Red palm weevil</name>
    <name type="synonym">Curculio ferrugineus</name>
    <dbReference type="NCBI Taxonomy" id="354439"/>
    <lineage>
        <taxon>Eukaryota</taxon>
        <taxon>Metazoa</taxon>
        <taxon>Ecdysozoa</taxon>
        <taxon>Arthropoda</taxon>
        <taxon>Hexapoda</taxon>
        <taxon>Insecta</taxon>
        <taxon>Pterygota</taxon>
        <taxon>Neoptera</taxon>
        <taxon>Endopterygota</taxon>
        <taxon>Coleoptera</taxon>
        <taxon>Polyphaga</taxon>
        <taxon>Cucujiformia</taxon>
        <taxon>Curculionidae</taxon>
        <taxon>Dryophthorinae</taxon>
        <taxon>Rhynchophorus</taxon>
    </lineage>
</organism>